<dbReference type="Gene3D" id="2.60.120.260">
    <property type="entry name" value="Galactose-binding domain-like"/>
    <property type="match status" value="1"/>
</dbReference>
<organism evidence="1 2">
    <name type="scientific">Rhodopirellula sallentina SM41</name>
    <dbReference type="NCBI Taxonomy" id="1263870"/>
    <lineage>
        <taxon>Bacteria</taxon>
        <taxon>Pseudomonadati</taxon>
        <taxon>Planctomycetota</taxon>
        <taxon>Planctomycetia</taxon>
        <taxon>Pirellulales</taxon>
        <taxon>Pirellulaceae</taxon>
        <taxon>Rhodopirellula</taxon>
    </lineage>
</organism>
<sequence length="265" mass="29842">MLNGLLIWMTSPDESDRLANSRLGFVHNSRWVHRTLILLRWNLMKKYDFRCAALLVFVGLSAPCFGGEVATNDSSGGVVHFRESGGLVVMEAESTHSDLGDWVLKTDVEDYRGKGHIEFTANTKNGGNPKSPLQYRFTIEKPGTYQLSVRSRKRLEGEPGDKCNDGYFRVVGDFQANEKGAGIDILTVDTKLYGGNADSWGWAKMLDAHHKKHLPLYEFKAGETYTLVMSGRSIRWNVDQIVFRHESIDESVLNGKELEESPRVE</sequence>
<dbReference type="Proteomes" id="UP000011885">
    <property type="component" value="Unassembled WGS sequence"/>
</dbReference>
<comment type="caution">
    <text evidence="1">The sequence shown here is derived from an EMBL/GenBank/DDBJ whole genome shotgun (WGS) entry which is preliminary data.</text>
</comment>
<dbReference type="EMBL" id="ANOH01000489">
    <property type="protein sequence ID" value="EMI51711.1"/>
    <property type="molecule type" value="Genomic_DNA"/>
</dbReference>
<gene>
    <name evidence="1" type="ORF">RSSM_06853</name>
</gene>
<name>M5U1J5_9BACT</name>
<dbReference type="AlphaFoldDB" id="M5U1J5"/>
<evidence type="ECO:0000313" key="2">
    <source>
        <dbReference type="Proteomes" id="UP000011885"/>
    </source>
</evidence>
<dbReference type="PATRIC" id="fig|1263870.3.peg.7270"/>
<reference evidence="1 2" key="1">
    <citation type="journal article" date="2013" name="Mar. Genomics">
        <title>Expression of sulfatases in Rhodopirellula baltica and the diversity of sulfatases in the genus Rhodopirellula.</title>
        <authorList>
            <person name="Wegner C.E."/>
            <person name="Richter-Heitmann T."/>
            <person name="Klindworth A."/>
            <person name="Klockow C."/>
            <person name="Richter M."/>
            <person name="Achstetter T."/>
            <person name="Glockner F.O."/>
            <person name="Harder J."/>
        </authorList>
    </citation>
    <scope>NUCLEOTIDE SEQUENCE [LARGE SCALE GENOMIC DNA]</scope>
    <source>
        <strain evidence="1 2">SM41</strain>
    </source>
</reference>
<accession>M5U1J5</accession>
<protein>
    <submittedName>
        <fullName evidence="1">PKD domain containing protein</fullName>
    </submittedName>
</protein>
<evidence type="ECO:0000313" key="1">
    <source>
        <dbReference type="EMBL" id="EMI51711.1"/>
    </source>
</evidence>
<proteinExistence type="predicted"/>
<keyword evidence="2" id="KW-1185">Reference proteome</keyword>